<dbReference type="AlphaFoldDB" id="A0A318ZFA7"/>
<feature type="region of interest" description="Disordered" evidence="1">
    <location>
        <begin position="261"/>
        <end position="290"/>
    </location>
</feature>
<reference evidence="2 3" key="1">
    <citation type="submission" date="2016-12" db="EMBL/GenBank/DDBJ databases">
        <title>The genomes of Aspergillus section Nigri reveals drivers in fungal speciation.</title>
        <authorList>
            <consortium name="DOE Joint Genome Institute"/>
            <person name="Vesth T.C."/>
            <person name="Nybo J."/>
            <person name="Theobald S."/>
            <person name="Brandl J."/>
            <person name="Frisvad J.C."/>
            <person name="Nielsen K.F."/>
            <person name="Lyhne E.K."/>
            <person name="Kogle M.E."/>
            <person name="Kuo A."/>
            <person name="Riley R."/>
            <person name="Clum A."/>
            <person name="Nolan M."/>
            <person name="Lipzen A."/>
            <person name="Salamov A."/>
            <person name="Henrissat B."/>
            <person name="Wiebenga A."/>
            <person name="De Vries R.P."/>
            <person name="Grigoriev I.V."/>
            <person name="Mortensen U.H."/>
            <person name="Andersen M.R."/>
            <person name="Baker S.E."/>
        </authorList>
    </citation>
    <scope>NUCLEOTIDE SEQUENCE [LARGE SCALE GENOMIC DNA]</scope>
    <source>
        <strain evidence="2 3">JOP 1030-1</strain>
    </source>
</reference>
<feature type="region of interest" description="Disordered" evidence="1">
    <location>
        <begin position="545"/>
        <end position="611"/>
    </location>
</feature>
<dbReference type="GeneID" id="37079737"/>
<feature type="region of interest" description="Disordered" evidence="1">
    <location>
        <begin position="60"/>
        <end position="195"/>
    </location>
</feature>
<evidence type="ECO:0000313" key="2">
    <source>
        <dbReference type="EMBL" id="PYH46231.1"/>
    </source>
</evidence>
<evidence type="ECO:0000256" key="1">
    <source>
        <dbReference type="SAM" id="MobiDB-lite"/>
    </source>
</evidence>
<evidence type="ECO:0000313" key="3">
    <source>
        <dbReference type="Proteomes" id="UP000248349"/>
    </source>
</evidence>
<gene>
    <name evidence="2" type="ORF">BP01DRAFT_397458</name>
</gene>
<name>A0A318ZFA7_9EURO</name>
<dbReference type="EMBL" id="KZ821228">
    <property type="protein sequence ID" value="PYH46231.1"/>
    <property type="molecule type" value="Genomic_DNA"/>
</dbReference>
<feature type="compositionally biased region" description="Low complexity" evidence="1">
    <location>
        <begin position="138"/>
        <end position="152"/>
    </location>
</feature>
<organism evidence="2 3">
    <name type="scientific">Aspergillus saccharolyticus JOP 1030-1</name>
    <dbReference type="NCBI Taxonomy" id="1450539"/>
    <lineage>
        <taxon>Eukaryota</taxon>
        <taxon>Fungi</taxon>
        <taxon>Dikarya</taxon>
        <taxon>Ascomycota</taxon>
        <taxon>Pezizomycotina</taxon>
        <taxon>Eurotiomycetes</taxon>
        <taxon>Eurotiomycetidae</taxon>
        <taxon>Eurotiales</taxon>
        <taxon>Aspergillaceae</taxon>
        <taxon>Aspergillus</taxon>
        <taxon>Aspergillus subgen. Circumdati</taxon>
    </lineage>
</organism>
<dbReference type="OrthoDB" id="5407645at2759"/>
<feature type="compositionally biased region" description="Basic and acidic residues" evidence="1">
    <location>
        <begin position="355"/>
        <end position="379"/>
    </location>
</feature>
<feature type="compositionally biased region" description="Basic residues" evidence="1">
    <location>
        <begin position="269"/>
        <end position="281"/>
    </location>
</feature>
<protein>
    <submittedName>
        <fullName evidence="2">Uncharacterized protein</fullName>
    </submittedName>
</protein>
<feature type="compositionally biased region" description="Basic and acidic residues" evidence="1">
    <location>
        <begin position="86"/>
        <end position="99"/>
    </location>
</feature>
<feature type="compositionally biased region" description="Basic and acidic residues" evidence="1">
    <location>
        <begin position="107"/>
        <end position="116"/>
    </location>
</feature>
<feature type="compositionally biased region" description="Basic and acidic residues" evidence="1">
    <location>
        <begin position="153"/>
        <end position="168"/>
    </location>
</feature>
<feature type="region of interest" description="Disordered" evidence="1">
    <location>
        <begin position="1"/>
        <end position="30"/>
    </location>
</feature>
<keyword evidence="3" id="KW-1185">Reference proteome</keyword>
<dbReference type="Proteomes" id="UP000248349">
    <property type="component" value="Unassembled WGS sequence"/>
</dbReference>
<feature type="compositionally biased region" description="Basic residues" evidence="1">
    <location>
        <begin position="309"/>
        <end position="321"/>
    </location>
</feature>
<sequence>MAYYDGRQYSRPSAGYDPDYYPPPTRHQTDVVRHHRDGSVESFEAVHRDYPPADYGYEYGYGIPPQGKPTRAATVHESVRRSHSVNHRDPYDDGSDYYRHSHRRSRRHDDRRDRGKYSRSPSDSRSPPRRRKSISEQALGALGLGALASSGSRPRERGRSQGRGDRKSYSYSPSPTRSRSRQRRERSQQRIAQAMRAALTAGAIEAFRVRKDPGEWTGEKGKRILTAAIAAGGTDGLVDRDPKRHSKRHVVESTLAGLAANHFLNGSRSRSRSRGRHHHRSQSNSGVKNLAATGALAAIGKEAYDRFRSKSRPRSRSRSRGRSSSQDSYDDRRPRRRSKSVSDYINKGMAALGLSEKDHPHSRDRRDRDGRRSSRRDDYDYPEDYSDYEYRQYRSSPRRARQSRDVSRPMNPADDAAGRTRAAPNDDHRSPSTKPEDCDSDLGSSTDEEKRQKKLTRKTLVKTGLATVATIHAAHEVYENMEKHKKRAEQLREGEITPEEARRRRLKANLSDVASVGIAAWGIKGAAEEWKHAAELRKERHKLREECEQKRQRRQQRAQSQGGGGYRNHHDPRTMYPDEIEEHHPSEYGSSSSLRSRSAGRSSRVPMAQYA</sequence>
<accession>A0A318ZFA7</accession>
<dbReference type="RefSeq" id="XP_025432213.1">
    <property type="nucleotide sequence ID" value="XM_025578508.1"/>
</dbReference>
<feature type="compositionally biased region" description="Basic and acidic residues" evidence="1">
    <location>
        <begin position="424"/>
        <end position="437"/>
    </location>
</feature>
<feature type="region of interest" description="Disordered" evidence="1">
    <location>
        <begin position="303"/>
        <end position="454"/>
    </location>
</feature>
<dbReference type="STRING" id="1450539.A0A318ZFA7"/>
<feature type="compositionally biased region" description="Low complexity" evidence="1">
    <location>
        <begin position="590"/>
        <end position="604"/>
    </location>
</feature>
<proteinExistence type="predicted"/>